<reference evidence="7 8" key="1">
    <citation type="submission" date="2018-06" db="EMBL/GenBank/DDBJ databases">
        <title>Genomic Encyclopedia of Type Strains, Phase III (KMG-III): the genomes of soil and plant-associated and newly described type strains.</title>
        <authorList>
            <person name="Whitman W."/>
        </authorList>
    </citation>
    <scope>NUCLEOTIDE SEQUENCE [LARGE SCALE GENOMIC DNA]</scope>
    <source>
        <strain evidence="7 8">CECT 9025</strain>
    </source>
</reference>
<gene>
    <name evidence="7" type="ORF">DFP88_10755</name>
</gene>
<keyword evidence="4 7" id="KW-0418">Kinase</keyword>
<evidence type="ECO:0000313" key="8">
    <source>
        <dbReference type="Proteomes" id="UP000248311"/>
    </source>
</evidence>
<keyword evidence="2" id="KW-0808">Transferase</keyword>
<dbReference type="InterPro" id="IPR002173">
    <property type="entry name" value="Carboh/pur_kinase_PfkB_CS"/>
</dbReference>
<dbReference type="EMBL" id="QJTE01000007">
    <property type="protein sequence ID" value="PYE81265.1"/>
    <property type="molecule type" value="Genomic_DNA"/>
</dbReference>
<keyword evidence="5" id="KW-0067">ATP-binding</keyword>
<keyword evidence="3" id="KW-0547">Nucleotide-binding</keyword>
<proteinExistence type="inferred from homology"/>
<evidence type="ECO:0000256" key="1">
    <source>
        <dbReference type="ARBA" id="ARBA00010688"/>
    </source>
</evidence>
<dbReference type="PANTHER" id="PTHR43085">
    <property type="entry name" value="HEXOKINASE FAMILY MEMBER"/>
    <property type="match status" value="1"/>
</dbReference>
<feature type="domain" description="Carbohydrate kinase PfkB" evidence="6">
    <location>
        <begin position="2"/>
        <end position="301"/>
    </location>
</feature>
<dbReference type="SUPFAM" id="SSF53613">
    <property type="entry name" value="Ribokinase-like"/>
    <property type="match status" value="1"/>
</dbReference>
<evidence type="ECO:0000256" key="3">
    <source>
        <dbReference type="ARBA" id="ARBA00022741"/>
    </source>
</evidence>
<dbReference type="Pfam" id="PF00294">
    <property type="entry name" value="PfkB"/>
    <property type="match status" value="1"/>
</dbReference>
<comment type="caution">
    <text evidence="7">The sequence shown here is derived from an EMBL/GenBank/DDBJ whole genome shotgun (WGS) entry which is preliminary data.</text>
</comment>
<dbReference type="GO" id="GO:0005524">
    <property type="term" value="F:ATP binding"/>
    <property type="evidence" value="ECO:0007669"/>
    <property type="project" value="UniProtKB-KW"/>
</dbReference>
<name>A0A318SNV9_9RHOB</name>
<dbReference type="Gene3D" id="3.40.1190.20">
    <property type="match status" value="1"/>
</dbReference>
<dbReference type="Proteomes" id="UP000248311">
    <property type="component" value="Unassembled WGS sequence"/>
</dbReference>
<evidence type="ECO:0000256" key="4">
    <source>
        <dbReference type="ARBA" id="ARBA00022777"/>
    </source>
</evidence>
<evidence type="ECO:0000256" key="2">
    <source>
        <dbReference type="ARBA" id="ARBA00022679"/>
    </source>
</evidence>
<dbReference type="PANTHER" id="PTHR43085:SF1">
    <property type="entry name" value="PSEUDOURIDINE KINASE-RELATED"/>
    <property type="match status" value="1"/>
</dbReference>
<protein>
    <submittedName>
        <fullName evidence="7">Fructokinase</fullName>
    </submittedName>
</protein>
<dbReference type="PROSITE" id="PS00584">
    <property type="entry name" value="PFKB_KINASES_2"/>
    <property type="match status" value="1"/>
</dbReference>
<dbReference type="InterPro" id="IPR029056">
    <property type="entry name" value="Ribokinase-like"/>
</dbReference>
<dbReference type="GO" id="GO:0016301">
    <property type="term" value="F:kinase activity"/>
    <property type="evidence" value="ECO:0007669"/>
    <property type="project" value="UniProtKB-KW"/>
</dbReference>
<dbReference type="InterPro" id="IPR050306">
    <property type="entry name" value="PfkB_Carbo_kinase"/>
</dbReference>
<comment type="similarity">
    <text evidence="1">Belongs to the carbohydrate kinase PfkB family.</text>
</comment>
<dbReference type="AlphaFoldDB" id="A0A318SNV9"/>
<dbReference type="CDD" id="cd01167">
    <property type="entry name" value="bac_FRK"/>
    <property type="match status" value="1"/>
</dbReference>
<keyword evidence="8" id="KW-1185">Reference proteome</keyword>
<evidence type="ECO:0000313" key="7">
    <source>
        <dbReference type="EMBL" id="PYE81265.1"/>
    </source>
</evidence>
<dbReference type="OrthoDB" id="9795789at2"/>
<dbReference type="RefSeq" id="WP_110815490.1">
    <property type="nucleotide sequence ID" value="NZ_QJTE01000007.1"/>
</dbReference>
<accession>A0A318SNV9</accession>
<organism evidence="7 8">
    <name type="scientific">Pseudoroseicyclus aestuarii</name>
    <dbReference type="NCBI Taxonomy" id="1795041"/>
    <lineage>
        <taxon>Bacteria</taxon>
        <taxon>Pseudomonadati</taxon>
        <taxon>Pseudomonadota</taxon>
        <taxon>Alphaproteobacteria</taxon>
        <taxon>Rhodobacterales</taxon>
        <taxon>Paracoccaceae</taxon>
        <taxon>Pseudoroseicyclus</taxon>
    </lineage>
</organism>
<dbReference type="InterPro" id="IPR011611">
    <property type="entry name" value="PfkB_dom"/>
</dbReference>
<evidence type="ECO:0000256" key="5">
    <source>
        <dbReference type="ARBA" id="ARBA00022840"/>
    </source>
</evidence>
<sequence>MILCCGEALIDMLPRETAAGETAFAPYAGGAVFNTAIALGRLGSRTGFFSGLSSDLFGDILREALTASQVDAGPAHVSDRPTTLAFVKLTDGQAQYSFYDENTAGRMLTAADLPQDMAGVDALFFGGISLMVEPCAAAYEALAAREAAQRVIMLDPNIRPSFIADRAAYGERLDRMIARADIVKLSDEDLHWIHGPGDTDALAEALLTRGPSVVLITRGGEGATGYTARGRVSVASHRVEVADTVGAGDTFNAGVLHSLQAEGLLTKDALAGLDPEALRPALEMGSAAAAITVSRAGANPPWASELA</sequence>
<evidence type="ECO:0000259" key="6">
    <source>
        <dbReference type="Pfam" id="PF00294"/>
    </source>
</evidence>